<feature type="domain" description="Response regulatory" evidence="4">
    <location>
        <begin position="2"/>
        <end position="118"/>
    </location>
</feature>
<dbReference type="eggNOG" id="COG1639">
    <property type="taxonomic scope" value="Bacteria"/>
</dbReference>
<dbReference type="SUPFAM" id="SSF109604">
    <property type="entry name" value="HD-domain/PDEase-like"/>
    <property type="match status" value="1"/>
</dbReference>
<keyword evidence="2" id="KW-0902">Two-component regulatory system</keyword>
<feature type="domain" description="HDOD" evidence="5">
    <location>
        <begin position="149"/>
        <end position="337"/>
    </location>
</feature>
<evidence type="ECO:0000259" key="5">
    <source>
        <dbReference type="PROSITE" id="PS51833"/>
    </source>
</evidence>
<dbReference type="Gene3D" id="1.10.3210.10">
    <property type="entry name" value="Hypothetical protein af1432"/>
    <property type="match status" value="1"/>
</dbReference>
<dbReference type="STRING" id="1395571.TMS3_0101970"/>
<dbReference type="InterPro" id="IPR050595">
    <property type="entry name" value="Bact_response_regulator"/>
</dbReference>
<dbReference type="PROSITE" id="PS50110">
    <property type="entry name" value="RESPONSE_REGULATORY"/>
    <property type="match status" value="1"/>
</dbReference>
<dbReference type="SUPFAM" id="SSF52172">
    <property type="entry name" value="CheY-like"/>
    <property type="match status" value="1"/>
</dbReference>
<reference evidence="6 7" key="1">
    <citation type="journal article" date="2014" name="Genome Announc.">
        <title>Draft Genome Sequence of Petroleum Oil-Degrading Marine Bacterium Pseudomonas taeanensis Strain MS-3, Isolated from a Crude Oil-Contaminated Seashore.</title>
        <authorList>
            <person name="Lee S.Y."/>
            <person name="Kim S.H."/>
            <person name="Lee D.G."/>
            <person name="Shin S."/>
            <person name="Yun S.H."/>
            <person name="Choi C.W."/>
            <person name="Chung Y.H."/>
            <person name="Choi J.S."/>
            <person name="Kahng H.Y."/>
            <person name="Kim S.I."/>
        </authorList>
    </citation>
    <scope>NUCLEOTIDE SEQUENCE [LARGE SCALE GENOMIC DNA]</scope>
    <source>
        <strain evidence="6 7">MS-3</strain>
    </source>
</reference>
<accession>A0A0A1YNR7</accession>
<dbReference type="Proteomes" id="UP000030063">
    <property type="component" value="Unassembled WGS sequence"/>
</dbReference>
<evidence type="ECO:0000256" key="3">
    <source>
        <dbReference type="PROSITE-ProRule" id="PRU00169"/>
    </source>
</evidence>
<dbReference type="eggNOG" id="COG0745">
    <property type="taxonomic scope" value="Bacteria"/>
</dbReference>
<dbReference type="SMART" id="SM00448">
    <property type="entry name" value="REC"/>
    <property type="match status" value="1"/>
</dbReference>
<evidence type="ECO:0000259" key="4">
    <source>
        <dbReference type="PROSITE" id="PS50110"/>
    </source>
</evidence>
<dbReference type="GO" id="GO:0000160">
    <property type="term" value="P:phosphorelay signal transduction system"/>
    <property type="evidence" value="ECO:0007669"/>
    <property type="project" value="UniProtKB-KW"/>
</dbReference>
<keyword evidence="7" id="KW-1185">Reference proteome</keyword>
<evidence type="ECO:0000256" key="1">
    <source>
        <dbReference type="ARBA" id="ARBA00022553"/>
    </source>
</evidence>
<proteinExistence type="predicted"/>
<dbReference type="InterPro" id="IPR013976">
    <property type="entry name" value="HDOD"/>
</dbReference>
<feature type="modified residue" description="4-aspartylphosphate" evidence="3">
    <location>
        <position position="53"/>
    </location>
</feature>
<dbReference type="InterPro" id="IPR011006">
    <property type="entry name" value="CheY-like_superfamily"/>
</dbReference>
<dbReference type="PROSITE" id="PS51833">
    <property type="entry name" value="HDOD"/>
    <property type="match status" value="1"/>
</dbReference>
<dbReference type="PANTHER" id="PTHR44591:SF14">
    <property type="entry name" value="PROTEIN PILG"/>
    <property type="match status" value="1"/>
</dbReference>
<dbReference type="Gene3D" id="3.40.50.2300">
    <property type="match status" value="1"/>
</dbReference>
<dbReference type="RefSeq" id="WP_025163552.1">
    <property type="nucleotide sequence ID" value="NZ_AWSQ01000001.1"/>
</dbReference>
<dbReference type="EMBL" id="AWSQ01000001">
    <property type="protein sequence ID" value="KFX70736.1"/>
    <property type="molecule type" value="Genomic_DNA"/>
</dbReference>
<evidence type="ECO:0000313" key="7">
    <source>
        <dbReference type="Proteomes" id="UP000030063"/>
    </source>
</evidence>
<dbReference type="AlphaFoldDB" id="A0A0A1YNR7"/>
<name>A0A0A1YNR7_9PSED</name>
<dbReference type="OrthoDB" id="2085719at2"/>
<gene>
    <name evidence="6" type="ORF">TMS3_0101970</name>
</gene>
<protein>
    <submittedName>
        <fullName evidence="6">Chemotaxis protein CheY</fullName>
    </submittedName>
</protein>
<sequence length="375" mass="41053">MRVMILEDDHWIADLLKQIVLSLRPGAQVSCLETVADALLDWQQNAADLVIADWNLPDDPGTLLLEQIRRDNRQVPLVMITGRADRNSVMEVRPLGISAFISKPFQVPKVLECLERLLPPAEDNPPTETGTSANLSAYLAELPADDLDLPLQPGMLDDLQTDAAAPPTLQVLNQRWQTDPALTARLVAAANSRQYNQAGIPCLSLTAALQALGPATSLNIGLGLGLRPSAELQDAELQLQALAHMQQVERLSQRVRELAEQCQIDPAPLQTAAALHRIGELCVLHHAQLWQNAGNTLDAEQLSQALDEVSNELANRLKAHWRLPVPLRELIGACYVLPGNNVKRETLLMRLAASELDATPNSNDQARLRRLAGLS</sequence>
<dbReference type="Pfam" id="PF08668">
    <property type="entry name" value="HDOD"/>
    <property type="match status" value="1"/>
</dbReference>
<keyword evidence="1 3" id="KW-0597">Phosphoprotein</keyword>
<evidence type="ECO:0000256" key="2">
    <source>
        <dbReference type="ARBA" id="ARBA00023012"/>
    </source>
</evidence>
<dbReference type="Pfam" id="PF00072">
    <property type="entry name" value="Response_reg"/>
    <property type="match status" value="1"/>
</dbReference>
<comment type="caution">
    <text evidence="6">The sequence shown here is derived from an EMBL/GenBank/DDBJ whole genome shotgun (WGS) entry which is preliminary data.</text>
</comment>
<dbReference type="CDD" id="cd00156">
    <property type="entry name" value="REC"/>
    <property type="match status" value="1"/>
</dbReference>
<evidence type="ECO:0000313" key="6">
    <source>
        <dbReference type="EMBL" id="KFX70736.1"/>
    </source>
</evidence>
<dbReference type="InterPro" id="IPR001789">
    <property type="entry name" value="Sig_transdc_resp-reg_receiver"/>
</dbReference>
<organism evidence="6 7">
    <name type="scientific">Pseudomonas taeanensis MS-3</name>
    <dbReference type="NCBI Taxonomy" id="1395571"/>
    <lineage>
        <taxon>Bacteria</taxon>
        <taxon>Pseudomonadati</taxon>
        <taxon>Pseudomonadota</taxon>
        <taxon>Gammaproteobacteria</taxon>
        <taxon>Pseudomonadales</taxon>
        <taxon>Pseudomonadaceae</taxon>
        <taxon>Pseudomonas</taxon>
    </lineage>
</organism>
<dbReference type="PANTHER" id="PTHR44591">
    <property type="entry name" value="STRESS RESPONSE REGULATOR PROTEIN 1"/>
    <property type="match status" value="1"/>
</dbReference>